<dbReference type="RefSeq" id="WP_211238078.1">
    <property type="nucleotide sequence ID" value="NZ_AXWS01000013.1"/>
</dbReference>
<dbReference type="Gene3D" id="3.90.1590.10">
    <property type="entry name" value="glutathione-dependent formaldehyde- activating enzyme (gfa)"/>
    <property type="match status" value="1"/>
</dbReference>
<dbReference type="GO" id="GO:0046872">
    <property type="term" value="F:metal ion binding"/>
    <property type="evidence" value="ECO:0007669"/>
    <property type="project" value="UniProtKB-KW"/>
</dbReference>
<dbReference type="PROSITE" id="PS51891">
    <property type="entry name" value="CENP_V_GFA"/>
    <property type="match status" value="1"/>
</dbReference>
<dbReference type="PANTHER" id="PTHR33337:SF40">
    <property type="entry name" value="CENP-V_GFA DOMAIN-CONTAINING PROTEIN-RELATED"/>
    <property type="match status" value="1"/>
</dbReference>
<dbReference type="Pfam" id="PF04828">
    <property type="entry name" value="GFA"/>
    <property type="match status" value="1"/>
</dbReference>
<dbReference type="GO" id="GO:0016846">
    <property type="term" value="F:carbon-sulfur lyase activity"/>
    <property type="evidence" value="ECO:0007669"/>
    <property type="project" value="InterPro"/>
</dbReference>
<dbReference type="InterPro" id="IPR006913">
    <property type="entry name" value="CENP-V/GFA"/>
</dbReference>
<evidence type="ECO:0000313" key="6">
    <source>
        <dbReference type="Proteomes" id="UP000675920"/>
    </source>
</evidence>
<comment type="similarity">
    <text evidence="1">Belongs to the Gfa family.</text>
</comment>
<evidence type="ECO:0000256" key="1">
    <source>
        <dbReference type="ARBA" id="ARBA00005495"/>
    </source>
</evidence>
<reference evidence="7" key="1">
    <citation type="submission" date="2025-08" db="UniProtKB">
        <authorList>
            <consortium name="RefSeq"/>
        </authorList>
    </citation>
    <scope>IDENTIFICATION</scope>
</reference>
<evidence type="ECO:0000256" key="4">
    <source>
        <dbReference type="ARBA" id="ARBA00023239"/>
    </source>
</evidence>
<dbReference type="PANTHER" id="PTHR33337">
    <property type="entry name" value="GFA DOMAIN-CONTAINING PROTEIN"/>
    <property type="match status" value="1"/>
</dbReference>
<dbReference type="InterPro" id="IPR011057">
    <property type="entry name" value="Mss4-like_sf"/>
</dbReference>
<accession>A0A8B6XDA3</accession>
<dbReference type="Proteomes" id="UP000675920">
    <property type="component" value="Unplaced"/>
</dbReference>
<name>A0A8B6XDA3_9BURK</name>
<organism evidence="6 7">
    <name type="scientific">Derxia gummosa DSM 723</name>
    <dbReference type="NCBI Taxonomy" id="1121388"/>
    <lineage>
        <taxon>Bacteria</taxon>
        <taxon>Pseudomonadati</taxon>
        <taxon>Pseudomonadota</taxon>
        <taxon>Betaproteobacteria</taxon>
        <taxon>Burkholderiales</taxon>
        <taxon>Alcaligenaceae</taxon>
        <taxon>Derxia</taxon>
    </lineage>
</organism>
<evidence type="ECO:0000259" key="5">
    <source>
        <dbReference type="PROSITE" id="PS51891"/>
    </source>
</evidence>
<keyword evidence="3" id="KW-0862">Zinc</keyword>
<evidence type="ECO:0000313" key="7">
    <source>
        <dbReference type="RefSeq" id="WP_211238078.1"/>
    </source>
</evidence>
<protein>
    <submittedName>
        <fullName evidence="7">GFA family protein</fullName>
    </submittedName>
</protein>
<dbReference type="AlphaFoldDB" id="A0A8B6XDA3"/>
<proteinExistence type="inferred from homology"/>
<evidence type="ECO:0000256" key="2">
    <source>
        <dbReference type="ARBA" id="ARBA00022723"/>
    </source>
</evidence>
<evidence type="ECO:0000256" key="3">
    <source>
        <dbReference type="ARBA" id="ARBA00022833"/>
    </source>
</evidence>
<sequence>MTMHAGGCLCGGVRFGVRGELPPIQVCHCSQCRRAQGGPLATNLPLRREQLRFERGEALLRAYESSPGKRRWFCSVCGSPVFSDRDGLPGVVRLRAGLLDGPVAARPGLHQHVASACDWWPVEDDGLARHAGGVPPATA</sequence>
<keyword evidence="2" id="KW-0479">Metal-binding</keyword>
<dbReference type="SUPFAM" id="SSF51316">
    <property type="entry name" value="Mss4-like"/>
    <property type="match status" value="1"/>
</dbReference>
<keyword evidence="6" id="KW-1185">Reference proteome</keyword>
<feature type="domain" description="CENP-V/GFA" evidence="5">
    <location>
        <begin position="4"/>
        <end position="121"/>
    </location>
</feature>
<keyword evidence="4" id="KW-0456">Lyase</keyword>